<name>A0A7L0CZG1_9CHAR</name>
<comment type="caution">
    <text evidence="3">The sequence shown here is derived from an EMBL/GenBank/DDBJ whole genome shotgun (WGS) entry which is preliminary data.</text>
</comment>
<proteinExistence type="predicted"/>
<dbReference type="InterPro" id="IPR001254">
    <property type="entry name" value="Trypsin_dom"/>
</dbReference>
<dbReference type="PANTHER" id="PTHR24252">
    <property type="entry name" value="ACROSIN-RELATED"/>
    <property type="match status" value="1"/>
</dbReference>
<evidence type="ECO:0000256" key="1">
    <source>
        <dbReference type="ARBA" id="ARBA00023157"/>
    </source>
</evidence>
<dbReference type="InterPro" id="IPR043504">
    <property type="entry name" value="Peptidase_S1_PA_chymotrypsin"/>
</dbReference>
<dbReference type="SUPFAM" id="SSF50494">
    <property type="entry name" value="Trypsin-like serine proteases"/>
    <property type="match status" value="1"/>
</dbReference>
<dbReference type="Gene3D" id="2.40.10.10">
    <property type="entry name" value="Trypsin-like serine proteases"/>
    <property type="match status" value="1"/>
</dbReference>
<evidence type="ECO:0000259" key="2">
    <source>
        <dbReference type="Pfam" id="PF00089"/>
    </source>
</evidence>
<dbReference type="Pfam" id="PF00089">
    <property type="entry name" value="Trypsin"/>
    <property type="match status" value="1"/>
</dbReference>
<evidence type="ECO:0000313" key="3">
    <source>
        <dbReference type="EMBL" id="NXJ59681.1"/>
    </source>
</evidence>
<feature type="non-terminal residue" evidence="3">
    <location>
        <position position="1"/>
    </location>
</feature>
<evidence type="ECO:0000313" key="4">
    <source>
        <dbReference type="Proteomes" id="UP000545435"/>
    </source>
</evidence>
<protein>
    <submittedName>
        <fullName evidence="3">OVCH1 protein</fullName>
    </submittedName>
</protein>
<feature type="non-terminal residue" evidence="3">
    <location>
        <position position="65"/>
    </location>
</feature>
<dbReference type="Proteomes" id="UP000545435">
    <property type="component" value="Unassembled WGS sequence"/>
</dbReference>
<dbReference type="AlphaFoldDB" id="A0A7L0CZG1"/>
<dbReference type="InterPro" id="IPR009003">
    <property type="entry name" value="Peptidase_S1_PA"/>
</dbReference>
<keyword evidence="4" id="KW-1185">Reference proteome</keyword>
<reference evidence="3 4" key="1">
    <citation type="submission" date="2019-09" db="EMBL/GenBank/DDBJ databases">
        <title>Bird 10,000 Genomes (B10K) Project - Family phase.</title>
        <authorList>
            <person name="Zhang G."/>
        </authorList>
    </citation>
    <scope>NUCLEOTIDE SEQUENCE [LARGE SCALE GENOMIC DNA]</scope>
    <source>
        <strain evidence="3">B10K-DU-006-20</strain>
        <tissue evidence="3">Mixed tissue sample</tissue>
    </source>
</reference>
<sequence length="65" mass="7410">QVRQVKTIVMHPDFDMLNIDLMQLDFPLEYNAAMRPVCLSNRTETLSSYSLCTASGWRMIKKGGS</sequence>
<gene>
    <name evidence="3" type="primary">Ovch1</name>
    <name evidence="3" type="ORF">ROSBEN_R15707</name>
</gene>
<dbReference type="EMBL" id="VXAI01000006">
    <property type="protein sequence ID" value="NXJ59681.1"/>
    <property type="molecule type" value="Genomic_DNA"/>
</dbReference>
<keyword evidence="1" id="KW-1015">Disulfide bond</keyword>
<dbReference type="GO" id="GO:0006508">
    <property type="term" value="P:proteolysis"/>
    <property type="evidence" value="ECO:0007669"/>
    <property type="project" value="InterPro"/>
</dbReference>
<feature type="domain" description="Peptidase S1" evidence="2">
    <location>
        <begin position="1"/>
        <end position="62"/>
    </location>
</feature>
<accession>A0A7L0CZG1</accession>
<organism evidence="3 4">
    <name type="scientific">Rostratula benghalensis</name>
    <name type="common">greater painted-snipe</name>
    <dbReference type="NCBI Taxonomy" id="118793"/>
    <lineage>
        <taxon>Eukaryota</taxon>
        <taxon>Metazoa</taxon>
        <taxon>Chordata</taxon>
        <taxon>Craniata</taxon>
        <taxon>Vertebrata</taxon>
        <taxon>Euteleostomi</taxon>
        <taxon>Archelosauria</taxon>
        <taxon>Archosauria</taxon>
        <taxon>Dinosauria</taxon>
        <taxon>Saurischia</taxon>
        <taxon>Theropoda</taxon>
        <taxon>Coelurosauria</taxon>
        <taxon>Aves</taxon>
        <taxon>Neognathae</taxon>
        <taxon>Neoaves</taxon>
        <taxon>Charadriiformes</taxon>
        <taxon>Rostratulidae</taxon>
        <taxon>Rostratula</taxon>
    </lineage>
</organism>
<dbReference type="PANTHER" id="PTHR24252:SF18">
    <property type="entry name" value="OVOCHYMASE 1"/>
    <property type="match status" value="1"/>
</dbReference>
<dbReference type="GO" id="GO:0004252">
    <property type="term" value="F:serine-type endopeptidase activity"/>
    <property type="evidence" value="ECO:0007669"/>
    <property type="project" value="InterPro"/>
</dbReference>